<dbReference type="InterPro" id="IPR027417">
    <property type="entry name" value="P-loop_NTPase"/>
</dbReference>
<organism evidence="3 4">
    <name type="scientific">Ruegeria alba</name>
    <dbReference type="NCBI Taxonomy" id="2916756"/>
    <lineage>
        <taxon>Bacteria</taxon>
        <taxon>Pseudomonadati</taxon>
        <taxon>Pseudomonadota</taxon>
        <taxon>Alphaproteobacteria</taxon>
        <taxon>Rhodobacterales</taxon>
        <taxon>Roseobacteraceae</taxon>
        <taxon>Ruegeria</taxon>
    </lineage>
</organism>
<evidence type="ECO:0000313" key="4">
    <source>
        <dbReference type="Proteomes" id="UP001165279"/>
    </source>
</evidence>
<reference evidence="3" key="1">
    <citation type="submission" date="2022-02" db="EMBL/GenBank/DDBJ databases">
        <title>The genome sequence of Ruegeria sp. 1NDH52C.</title>
        <authorList>
            <person name="Du J."/>
        </authorList>
    </citation>
    <scope>NUCLEOTIDE SEQUENCE</scope>
    <source>
        <strain evidence="3">1NDH52C</strain>
    </source>
</reference>
<evidence type="ECO:0000259" key="2">
    <source>
        <dbReference type="PROSITE" id="PS51194"/>
    </source>
</evidence>
<dbReference type="Gene3D" id="3.40.50.300">
    <property type="entry name" value="P-loop containing nucleotide triphosphate hydrolases"/>
    <property type="match status" value="1"/>
</dbReference>
<evidence type="ECO:0000256" key="1">
    <source>
        <dbReference type="SAM" id="MobiDB-lite"/>
    </source>
</evidence>
<comment type="caution">
    <text evidence="3">The sequence shown here is derived from an EMBL/GenBank/DDBJ whole genome shotgun (WGS) entry which is preliminary data.</text>
</comment>
<keyword evidence="4" id="KW-1185">Reference proteome</keyword>
<feature type="region of interest" description="Disordered" evidence="1">
    <location>
        <begin position="15"/>
        <end position="42"/>
    </location>
</feature>
<evidence type="ECO:0000313" key="3">
    <source>
        <dbReference type="EMBL" id="MCG6560460.1"/>
    </source>
</evidence>
<name>A0ABS9P1V0_9RHOB</name>
<feature type="domain" description="Helicase C-terminal" evidence="2">
    <location>
        <begin position="763"/>
        <end position="948"/>
    </location>
</feature>
<feature type="compositionally biased region" description="Acidic residues" evidence="1">
    <location>
        <begin position="22"/>
        <end position="36"/>
    </location>
</feature>
<accession>A0ABS9P1V0</accession>
<dbReference type="RefSeq" id="WP_238906150.1">
    <property type="nucleotide sequence ID" value="NZ_JAKOEM010000027.1"/>
</dbReference>
<dbReference type="Proteomes" id="UP001165279">
    <property type="component" value="Unassembled WGS sequence"/>
</dbReference>
<gene>
    <name evidence="3" type="ORF">MB818_19795</name>
</gene>
<dbReference type="EMBL" id="JAKOEM010000027">
    <property type="protein sequence ID" value="MCG6560460.1"/>
    <property type="molecule type" value="Genomic_DNA"/>
</dbReference>
<sequence>MSLAYMQGMLFPRAERASPDLGGDEAEDASEEDSDDPLSMSSAVLPASMGMSLCISSGGKVQITVQAAIYDAIQPNEGPVSLDVAKQATPTGERDTASVATVETNAGKRGGRAAERWQRRELDPSSQIVDATGMEKKLILEGHAALEVLSRTLPSGNILLTVSVSNAHEAKNARSSEYTLYQVSIRAEPVEGQILKYPAARYVPPTDEERELRVIYGEQRPYAVGHGVATDWSLENGCCKWVKTDALPTAHVWRPVFDNLSINREGEQLSFEDEDLFRIASLASGGLAGPELVRRLTKLIEFYEEWIASQSATPVDAELKDDAARMIGRCERSAVRMKDGIRILESNEEIARCFMLANRAMLMSMSHAERATGRGREDRLQGPFALGKAETGTIDYFANPAQWRPFQLAFFLLVLPSLAGETLPDRDLVDVIWFATGGGKTEAYLFVSAFELFRRRIVEGKSGGGTGVINRYTYRFLTADQFQRTAGVICAMEMIRRELAASGDSSVGEEEFSIGLFVGGEVSPNTFAGSQDGALSMTQELFDSSQPRDANPFPIESCPSCGTLLVPEEKKVRPDGSPDEAYYGFLATANSFTTRCPEEDCFFHSGLPVYFIDEQLLRAPPSFLLGTIDKFAMIPWKENGGVLLGRGMKSSPPSLVIQDELHLISGPLGTLAGIYEAAFETLMATGGKPPKVIASTATIRNASVQCRRIYGKPSMVFPSPGLRAEDSFFSKLDTGNRERSRLYAGVMAQGLRSTVAASWTMATLLQATYELVEESELTANEADSYWTLVAYHNSKRELGRIVNATRDEIPTRMKVYASNETVERPSNFQVLELKAHAETPVPRARQLLARRHRPEQPAIDVVPCTNIISVGVDIDRLGMMMVNGQPKLSAEYIQATSRVGRGVVPGLVLAAYSPSKPRDRSHYESFRDYHERFYSFVEPTSVTPGALPAIERGLHAALVTVIRHGTKLRRNSAANLFDPSEQPVATMIGRLEERLLRAYDGPREAEERDRISAKLAEKVSEWAGWANSVEGLQYTFASNQKRAHLLVRYGNKKIDGAGWHTLQSMRHVDKEITLEDKALAQANNS</sequence>
<proteinExistence type="predicted"/>
<dbReference type="SUPFAM" id="SSF52540">
    <property type="entry name" value="P-loop containing nucleoside triphosphate hydrolases"/>
    <property type="match status" value="1"/>
</dbReference>
<protein>
    <recommendedName>
        <fullName evidence="2">Helicase C-terminal domain-containing protein</fullName>
    </recommendedName>
</protein>
<dbReference type="PROSITE" id="PS51194">
    <property type="entry name" value="HELICASE_CTER"/>
    <property type="match status" value="1"/>
</dbReference>
<dbReference type="InterPro" id="IPR001650">
    <property type="entry name" value="Helicase_C-like"/>
</dbReference>